<accession>A0A843VPY9</accession>
<reference evidence="2" key="1">
    <citation type="submission" date="2017-07" db="EMBL/GenBank/DDBJ databases">
        <title>Taro Niue Genome Assembly and Annotation.</title>
        <authorList>
            <person name="Atibalentja N."/>
            <person name="Keating K."/>
            <person name="Fields C.J."/>
        </authorList>
    </citation>
    <scope>NUCLEOTIDE SEQUENCE</scope>
    <source>
        <strain evidence="2">Niue_2</strain>
        <tissue evidence="2">Leaf</tissue>
    </source>
</reference>
<dbReference type="Proteomes" id="UP000652761">
    <property type="component" value="Unassembled WGS sequence"/>
</dbReference>
<proteinExistence type="predicted"/>
<protein>
    <submittedName>
        <fullName evidence="2">Uncharacterized protein</fullName>
    </submittedName>
</protein>
<evidence type="ECO:0000256" key="1">
    <source>
        <dbReference type="SAM" id="MobiDB-lite"/>
    </source>
</evidence>
<sequence length="188" mass="20828">MPVSVAFSKREPEVYTVLVMDGVDTSIDDVDTGSLFLELFHEDRVQCVDIAPGSVDTRPSSQETQFHSALGWSRCALVLEPWCSRACEFAEFTSGLWSRCIQFLSLMVSTHPLMCVDTAPGSVDTRPSSQETQLPDWDRVSTQSLHPTQDKALSILEEGKKSGKKGSASRGAEQCRQGKKKEKKRRSS</sequence>
<evidence type="ECO:0000313" key="3">
    <source>
        <dbReference type="Proteomes" id="UP000652761"/>
    </source>
</evidence>
<dbReference type="EMBL" id="NMUH01001761">
    <property type="protein sequence ID" value="MQL95164.1"/>
    <property type="molecule type" value="Genomic_DNA"/>
</dbReference>
<feature type="region of interest" description="Disordered" evidence="1">
    <location>
        <begin position="120"/>
        <end position="188"/>
    </location>
</feature>
<gene>
    <name evidence="2" type="ORF">Taro_027823</name>
</gene>
<dbReference type="AlphaFoldDB" id="A0A843VPY9"/>
<keyword evidence="3" id="KW-1185">Reference proteome</keyword>
<comment type="caution">
    <text evidence="2">The sequence shown here is derived from an EMBL/GenBank/DDBJ whole genome shotgun (WGS) entry which is preliminary data.</text>
</comment>
<name>A0A843VPY9_COLES</name>
<evidence type="ECO:0000313" key="2">
    <source>
        <dbReference type="EMBL" id="MQL95164.1"/>
    </source>
</evidence>
<feature type="compositionally biased region" description="Basic residues" evidence="1">
    <location>
        <begin position="177"/>
        <end position="188"/>
    </location>
</feature>
<organism evidence="2 3">
    <name type="scientific">Colocasia esculenta</name>
    <name type="common">Wild taro</name>
    <name type="synonym">Arum esculentum</name>
    <dbReference type="NCBI Taxonomy" id="4460"/>
    <lineage>
        <taxon>Eukaryota</taxon>
        <taxon>Viridiplantae</taxon>
        <taxon>Streptophyta</taxon>
        <taxon>Embryophyta</taxon>
        <taxon>Tracheophyta</taxon>
        <taxon>Spermatophyta</taxon>
        <taxon>Magnoliopsida</taxon>
        <taxon>Liliopsida</taxon>
        <taxon>Araceae</taxon>
        <taxon>Aroideae</taxon>
        <taxon>Colocasieae</taxon>
        <taxon>Colocasia</taxon>
    </lineage>
</organism>